<organism evidence="5 6">
    <name type="scientific">[Myrmecia] bisecta</name>
    <dbReference type="NCBI Taxonomy" id="41462"/>
    <lineage>
        <taxon>Eukaryota</taxon>
        <taxon>Viridiplantae</taxon>
        <taxon>Chlorophyta</taxon>
        <taxon>core chlorophytes</taxon>
        <taxon>Trebouxiophyceae</taxon>
        <taxon>Trebouxiales</taxon>
        <taxon>Trebouxiaceae</taxon>
        <taxon>Myrmecia</taxon>
    </lineage>
</organism>
<protein>
    <recommendedName>
        <fullName evidence="7">Ankyrin repeat protein</fullName>
    </recommendedName>
</protein>
<evidence type="ECO:0000313" key="6">
    <source>
        <dbReference type="Proteomes" id="UP001489004"/>
    </source>
</evidence>
<evidence type="ECO:0008006" key="7">
    <source>
        <dbReference type="Google" id="ProtNLM"/>
    </source>
</evidence>
<dbReference type="PROSITE" id="PS50088">
    <property type="entry name" value="ANK_REPEAT"/>
    <property type="match status" value="1"/>
</dbReference>
<evidence type="ECO:0000256" key="1">
    <source>
        <dbReference type="ARBA" id="ARBA00022737"/>
    </source>
</evidence>
<dbReference type="PANTHER" id="PTHR24171">
    <property type="entry name" value="ANKYRIN REPEAT DOMAIN-CONTAINING PROTEIN 39-RELATED"/>
    <property type="match status" value="1"/>
</dbReference>
<dbReference type="InterPro" id="IPR036770">
    <property type="entry name" value="Ankyrin_rpt-contain_sf"/>
</dbReference>
<dbReference type="GO" id="GO:0085020">
    <property type="term" value="P:protein K6-linked ubiquitination"/>
    <property type="evidence" value="ECO:0007669"/>
    <property type="project" value="TreeGrafter"/>
</dbReference>
<dbReference type="PROSITE" id="PS50297">
    <property type="entry name" value="ANK_REP_REGION"/>
    <property type="match status" value="1"/>
</dbReference>
<dbReference type="PANTHER" id="PTHR24171:SF8">
    <property type="entry name" value="BRCA1-ASSOCIATED RING DOMAIN PROTEIN 1"/>
    <property type="match status" value="1"/>
</dbReference>
<dbReference type="EMBL" id="JALJOR010000011">
    <property type="protein sequence ID" value="KAK9809233.1"/>
    <property type="molecule type" value="Genomic_DNA"/>
</dbReference>
<keyword evidence="2 3" id="KW-0040">ANK repeat</keyword>
<dbReference type="InterPro" id="IPR002110">
    <property type="entry name" value="Ankyrin_rpt"/>
</dbReference>
<comment type="caution">
    <text evidence="5">The sequence shown here is derived from an EMBL/GenBank/DDBJ whole genome shotgun (WGS) entry which is preliminary data.</text>
</comment>
<proteinExistence type="predicted"/>
<accession>A0AAW1PKT6</accession>
<reference evidence="5 6" key="1">
    <citation type="journal article" date="2024" name="Nat. Commun.">
        <title>Phylogenomics reveals the evolutionary origins of lichenization in chlorophyte algae.</title>
        <authorList>
            <person name="Puginier C."/>
            <person name="Libourel C."/>
            <person name="Otte J."/>
            <person name="Skaloud P."/>
            <person name="Haon M."/>
            <person name="Grisel S."/>
            <person name="Petersen M."/>
            <person name="Berrin J.G."/>
            <person name="Delaux P.M."/>
            <person name="Dal Grande F."/>
            <person name="Keller J."/>
        </authorList>
    </citation>
    <scope>NUCLEOTIDE SEQUENCE [LARGE SCALE GENOMIC DNA]</scope>
    <source>
        <strain evidence="5 6">SAG 2043</strain>
    </source>
</reference>
<evidence type="ECO:0000256" key="4">
    <source>
        <dbReference type="SAM" id="MobiDB-lite"/>
    </source>
</evidence>
<gene>
    <name evidence="5" type="ORF">WJX72_011833</name>
</gene>
<dbReference type="SUPFAM" id="SSF48403">
    <property type="entry name" value="Ankyrin repeat"/>
    <property type="match status" value="1"/>
</dbReference>
<evidence type="ECO:0000256" key="3">
    <source>
        <dbReference type="PROSITE-ProRule" id="PRU00023"/>
    </source>
</evidence>
<dbReference type="Pfam" id="PF00023">
    <property type="entry name" value="Ank"/>
    <property type="match status" value="1"/>
</dbReference>
<feature type="region of interest" description="Disordered" evidence="4">
    <location>
        <begin position="190"/>
        <end position="222"/>
    </location>
</feature>
<keyword evidence="1" id="KW-0677">Repeat</keyword>
<feature type="repeat" description="ANK" evidence="3">
    <location>
        <begin position="84"/>
        <end position="116"/>
    </location>
</feature>
<keyword evidence="6" id="KW-1185">Reference proteome</keyword>
<evidence type="ECO:0000313" key="5">
    <source>
        <dbReference type="EMBL" id="KAK9809233.1"/>
    </source>
</evidence>
<name>A0AAW1PKT6_9CHLO</name>
<evidence type="ECO:0000256" key="2">
    <source>
        <dbReference type="ARBA" id="ARBA00023043"/>
    </source>
</evidence>
<dbReference type="Proteomes" id="UP001489004">
    <property type="component" value="Unassembled WGS sequence"/>
</dbReference>
<sequence>MEETMKRRVKEAEEAYEAQWDNGRGAHHPDYDPTTFGDDVVKGSRETEELYIAIVKNDVKQVYKKIEEGADVNFVFGKAYRCSEGYTPLMVACHRGRYECAKALLRAGADPNFMNKASDLVMFWGIDGGIEVIKLLVQYGADLDAKTPKDWSALSYAKAKGKYGATEEKGIYPEDVLKYYGASVYGGGPPALGTRSPRESFNPEAEDFLRERGSYQNPPEHP</sequence>
<dbReference type="SMART" id="SM00248">
    <property type="entry name" value="ANK"/>
    <property type="match status" value="2"/>
</dbReference>
<dbReference type="PRINTS" id="PR01415">
    <property type="entry name" value="ANKYRIN"/>
</dbReference>
<dbReference type="AlphaFoldDB" id="A0AAW1PKT6"/>
<dbReference type="GO" id="GO:0004842">
    <property type="term" value="F:ubiquitin-protein transferase activity"/>
    <property type="evidence" value="ECO:0007669"/>
    <property type="project" value="TreeGrafter"/>
</dbReference>
<dbReference type="Gene3D" id="1.25.40.20">
    <property type="entry name" value="Ankyrin repeat-containing domain"/>
    <property type="match status" value="1"/>
</dbReference>